<dbReference type="GO" id="GO:0030904">
    <property type="term" value="C:retromer complex"/>
    <property type="evidence" value="ECO:0007669"/>
    <property type="project" value="TreeGrafter"/>
</dbReference>
<dbReference type="PANTHER" id="PTHR45963:SF2">
    <property type="entry name" value="RE52028P"/>
    <property type="match status" value="1"/>
</dbReference>
<reference evidence="15" key="1">
    <citation type="submission" date="2021-02" db="EMBL/GenBank/DDBJ databases">
        <authorList>
            <person name="Nowell W R."/>
        </authorList>
    </citation>
    <scope>NUCLEOTIDE SEQUENCE</scope>
</reference>
<keyword evidence="16" id="KW-1185">Reference proteome</keyword>
<evidence type="ECO:0000256" key="8">
    <source>
        <dbReference type="ARBA" id="ARBA00022927"/>
    </source>
</evidence>
<dbReference type="InterPro" id="IPR001683">
    <property type="entry name" value="PX_dom"/>
</dbReference>
<accession>A0A814KDU4</accession>
<dbReference type="GO" id="GO:0032456">
    <property type="term" value="P:endocytic recycling"/>
    <property type="evidence" value="ECO:0007669"/>
    <property type="project" value="TreeGrafter"/>
</dbReference>
<feature type="compositionally biased region" description="Polar residues" evidence="13">
    <location>
        <begin position="1236"/>
        <end position="1245"/>
    </location>
</feature>
<dbReference type="InterPro" id="IPR019183">
    <property type="entry name" value="NAA25_NatB_aux_su"/>
</dbReference>
<dbReference type="Gene3D" id="3.30.1520.10">
    <property type="entry name" value="Phox-like domain"/>
    <property type="match status" value="1"/>
</dbReference>
<dbReference type="InterPro" id="IPR051074">
    <property type="entry name" value="Sorting_Nexin"/>
</dbReference>
<keyword evidence="8" id="KW-0653">Protein transport</keyword>
<dbReference type="Gene3D" id="1.25.40.1040">
    <property type="match status" value="1"/>
</dbReference>
<dbReference type="GO" id="GO:0000139">
    <property type="term" value="C:Golgi membrane"/>
    <property type="evidence" value="ECO:0007669"/>
    <property type="project" value="UniProtKB-SubCell"/>
</dbReference>
<evidence type="ECO:0000256" key="7">
    <source>
        <dbReference type="ARBA" id="ARBA00022490"/>
    </source>
</evidence>
<dbReference type="GO" id="GO:0031901">
    <property type="term" value="C:early endosome membrane"/>
    <property type="evidence" value="ECO:0007669"/>
    <property type="project" value="TreeGrafter"/>
</dbReference>
<keyword evidence="11" id="KW-0472">Membrane</keyword>
<evidence type="ECO:0000256" key="12">
    <source>
        <dbReference type="ARBA" id="ARBA00025533"/>
    </source>
</evidence>
<dbReference type="SUPFAM" id="SSF48452">
    <property type="entry name" value="TPR-like"/>
    <property type="match status" value="1"/>
</dbReference>
<dbReference type="SMART" id="SM00312">
    <property type="entry name" value="PX"/>
    <property type="match status" value="1"/>
</dbReference>
<evidence type="ECO:0000256" key="5">
    <source>
        <dbReference type="ARBA" id="ARBA00020436"/>
    </source>
</evidence>
<dbReference type="InterPro" id="IPR036871">
    <property type="entry name" value="PX_dom_sf"/>
</dbReference>
<comment type="similarity">
    <text evidence="4">Belongs to the sorting nexin family.</text>
</comment>
<dbReference type="Pfam" id="PF09797">
    <property type="entry name" value="NatB_MDM20"/>
    <property type="match status" value="1"/>
</dbReference>
<comment type="function">
    <text evidence="12">Required for retention of late Golgi membrane proteins. Component of the retrieval machinery that functions by direct interaction with the cytosolic tails of certain TGN membrane proteins during the sorting/budding process at the prevacuolar compartment. Binds phosphatidylinositol 3-phosphate (PtdIns(P3)).</text>
</comment>
<organism evidence="15 16">
    <name type="scientific">Rotaria sordida</name>
    <dbReference type="NCBI Taxonomy" id="392033"/>
    <lineage>
        <taxon>Eukaryota</taxon>
        <taxon>Metazoa</taxon>
        <taxon>Spiralia</taxon>
        <taxon>Gnathifera</taxon>
        <taxon>Rotifera</taxon>
        <taxon>Eurotatoria</taxon>
        <taxon>Bdelloidea</taxon>
        <taxon>Philodinida</taxon>
        <taxon>Philodinidae</taxon>
        <taxon>Rotaria</taxon>
    </lineage>
</organism>
<dbReference type="GO" id="GO:0032266">
    <property type="term" value="F:phosphatidylinositol-3-phosphate binding"/>
    <property type="evidence" value="ECO:0007669"/>
    <property type="project" value="TreeGrafter"/>
</dbReference>
<dbReference type="PANTHER" id="PTHR45963">
    <property type="entry name" value="RE52028P"/>
    <property type="match status" value="1"/>
</dbReference>
<protein>
    <recommendedName>
        <fullName evidence="5">Sorting nexin-3</fullName>
    </recommendedName>
</protein>
<evidence type="ECO:0000256" key="11">
    <source>
        <dbReference type="ARBA" id="ARBA00023136"/>
    </source>
</evidence>
<dbReference type="SUPFAM" id="SSF64268">
    <property type="entry name" value="PX domain"/>
    <property type="match status" value="1"/>
</dbReference>
<evidence type="ECO:0000256" key="10">
    <source>
        <dbReference type="ARBA" id="ARBA00023121"/>
    </source>
</evidence>
<evidence type="ECO:0000256" key="6">
    <source>
        <dbReference type="ARBA" id="ARBA00022448"/>
    </source>
</evidence>
<evidence type="ECO:0000313" key="15">
    <source>
        <dbReference type="EMBL" id="CAF1049693.1"/>
    </source>
</evidence>
<keyword evidence="6" id="KW-0813">Transport</keyword>
<evidence type="ECO:0000256" key="13">
    <source>
        <dbReference type="SAM" id="MobiDB-lite"/>
    </source>
</evidence>
<dbReference type="GO" id="GO:0015031">
    <property type="term" value="P:protein transport"/>
    <property type="evidence" value="ECO:0007669"/>
    <property type="project" value="UniProtKB-KW"/>
</dbReference>
<feature type="region of interest" description="Disordered" evidence="13">
    <location>
        <begin position="1133"/>
        <end position="1165"/>
    </location>
</feature>
<proteinExistence type="inferred from homology"/>
<comment type="subcellular location">
    <subcellularLocation>
        <location evidence="3">Cytoplasm</location>
    </subcellularLocation>
    <subcellularLocation>
        <location evidence="2">Golgi apparatus membrane</location>
        <topology evidence="2">Peripheral membrane protein</topology>
        <orientation evidence="2">Cytoplasmic side</orientation>
    </subcellularLocation>
    <subcellularLocation>
        <location evidence="1">Prevacuolar compartment membrane</location>
        <topology evidence="1">Peripheral membrane protein</topology>
        <orientation evidence="1">Cytoplasmic side</orientation>
    </subcellularLocation>
</comment>
<evidence type="ECO:0000256" key="2">
    <source>
        <dbReference type="ARBA" id="ARBA00004255"/>
    </source>
</evidence>
<evidence type="ECO:0000256" key="1">
    <source>
        <dbReference type="ARBA" id="ARBA00004179"/>
    </source>
</evidence>
<dbReference type="InterPro" id="IPR011990">
    <property type="entry name" value="TPR-like_helical_dom_sf"/>
</dbReference>
<feature type="domain" description="PX" evidence="14">
    <location>
        <begin position="31"/>
        <end position="157"/>
    </location>
</feature>
<dbReference type="EMBL" id="CAJNOL010000405">
    <property type="protein sequence ID" value="CAF1049693.1"/>
    <property type="molecule type" value="Genomic_DNA"/>
</dbReference>
<dbReference type="PROSITE" id="PS50195">
    <property type="entry name" value="PX"/>
    <property type="match status" value="1"/>
</dbReference>
<keyword evidence="10" id="KW-0446">Lipid-binding</keyword>
<dbReference type="GO" id="GO:0034499">
    <property type="term" value="P:late endosome to Golgi transport"/>
    <property type="evidence" value="ECO:0007669"/>
    <property type="project" value="TreeGrafter"/>
</dbReference>
<comment type="caution">
    <text evidence="15">The sequence shown here is derived from an EMBL/GenBank/DDBJ whole genome shotgun (WGS) entry which is preliminary data.</text>
</comment>
<evidence type="ECO:0000256" key="9">
    <source>
        <dbReference type="ARBA" id="ARBA00023034"/>
    </source>
</evidence>
<sequence length="1308" mass="153570">MSTIETENRREIARLPARPISLEDRYDPPANFLEIEVFNPETHGFAGKRYTDYEVRMKTNLPVFRLKECSVRRRYSDFEWLRKELERDSKIVVPSLPSKAWKRQMPAFLRRDDGIFEDDFIDERRKGLEQFINKVAGHPLAQNERSLHVFLQEPTIEHDKYVPGKMSAGVPLTARTLAHSHQNDLQRIANPRLEVNERRLRPIYDYMEIHNYRKALTEIERLLKKQANFTACKALKCLVLLKLERHEDAQALANELDALASATTRTAPPGDASNVDENALTFFSQYYKDLRQFDKVVSLYEAATKREPTSEEFLCSLFMAYVRTKDYKNQVLTAQKLYKLTRKIPYYNWAVISVLLQIDENSNQLKQTLYIPMAIKMLEKEFFDENQQQTKPFGEMECLLYLHSLELKEDFSKALIFLEKHLDSLTKSSSNESMLPAYFSHDKLLIYNFKAGNFDNTYRLAKQFLNEDNYLWNWYEVLFDTFFKFDNTKQEELINDLHEFILTIPYETTDLRSIHLARIELGFRWQHAKIKTSSTTLPQLASTYLSESFLNQIKSFIETYSLKTTSLVMYDIYRSLEYLSSDERSHLHKYLIDQLTSETCQNNIQYLINILYCARLCGDIHSLWLLENSHSLIQRLHDIANQSSTPSNLSIELFLLIVNIMDETNQSKSDLYTLLDHTYEKDSTNFDIKLYIYKIALNFNCITIMKDIFERLEIKNIQYYSLGYLLTDHYLRIHTNYRYIRNFFNYLTNLLFVYTDDSWSQIMFCYKYGNFLRINEIRTFSDYYLSYSLIYMQSLIGSIIIDLIQNGNRYNSIINIFKHPSNQILFNNKEKNNNSLHSLFYKTDNNESLKVQDTRDFDIWPKIDYRRLRFDCVDGNNKPFESLTYADRVLADNAGQTAYRSPSYKDSFLRQYQTVDFQQRTILCYIRSNILSFLHTLYIDPSISKSEFPSATFVIHMPDEHVFNALKVILNDFDKCTKSLKSTETITPCELQSIIELELYKSIPLFIQILLDGLTLNKSTETTSTITTISLSNTTVDFNKIDQYLNEIIKQLERSYQLLLQALDKTSFQKRCQETLENVKNDNTNFLNDLSGKQSPLEYYSVYTEFISYIYSLYLSIKSILATLFNKTSLLNDGNETTNNRSSNTKKSKKKTADQQSSSNTTNENENEIKLWNQLQRIEYLFNEQWTNIIGNIQKYELYIRFQAKLDDNQCDRLEKELDGNSEQQSNKAKAKSDGNDNNESSLLTKKNDDDDDDDDNQSSNSFFELGKSLMRSSTLHTFALGYIESLMQIRICLQSKQKALGFRQAST</sequence>
<evidence type="ECO:0000313" key="16">
    <source>
        <dbReference type="Proteomes" id="UP000663870"/>
    </source>
</evidence>
<keyword evidence="7" id="KW-0963">Cytoplasm</keyword>
<dbReference type="CDD" id="cd06894">
    <property type="entry name" value="PX_SNX3_like"/>
    <property type="match status" value="1"/>
</dbReference>
<dbReference type="Pfam" id="PF00787">
    <property type="entry name" value="PX"/>
    <property type="match status" value="1"/>
</dbReference>
<dbReference type="Proteomes" id="UP000663870">
    <property type="component" value="Unassembled WGS sequence"/>
</dbReference>
<evidence type="ECO:0000259" key="14">
    <source>
        <dbReference type="PROSITE" id="PS50195"/>
    </source>
</evidence>
<feature type="region of interest" description="Disordered" evidence="13">
    <location>
        <begin position="1217"/>
        <end position="1260"/>
    </location>
</feature>
<evidence type="ECO:0000256" key="3">
    <source>
        <dbReference type="ARBA" id="ARBA00004496"/>
    </source>
</evidence>
<keyword evidence="9" id="KW-0333">Golgi apparatus</keyword>
<gene>
    <name evidence="15" type="ORF">JXQ802_LOCUS16590</name>
</gene>
<evidence type="ECO:0000256" key="4">
    <source>
        <dbReference type="ARBA" id="ARBA00010883"/>
    </source>
</evidence>
<name>A0A814KDU4_9BILA</name>